<sequence length="128" mass="14434">MIDKDKTFSTTFTGIPSQGLRESRILQDCIKSLVRLYYRTGKSLPLIEVPLVLPIIFLRSVVKMIQLSLEVSSGKDDWFMVNIPSSHSRDSNISRSVVEKPKGVKKIIPPSEANKAQTMFGNARNHFL</sequence>
<organism evidence="1 2">
    <name type="scientific">Molorchus minor</name>
    <dbReference type="NCBI Taxonomy" id="1323400"/>
    <lineage>
        <taxon>Eukaryota</taxon>
        <taxon>Metazoa</taxon>
        <taxon>Ecdysozoa</taxon>
        <taxon>Arthropoda</taxon>
        <taxon>Hexapoda</taxon>
        <taxon>Insecta</taxon>
        <taxon>Pterygota</taxon>
        <taxon>Neoptera</taxon>
        <taxon>Endopterygota</taxon>
        <taxon>Coleoptera</taxon>
        <taxon>Polyphaga</taxon>
        <taxon>Cucujiformia</taxon>
        <taxon>Chrysomeloidea</taxon>
        <taxon>Cerambycidae</taxon>
        <taxon>Lamiinae</taxon>
        <taxon>Monochamini</taxon>
        <taxon>Molorchus</taxon>
    </lineage>
</organism>
<dbReference type="Proteomes" id="UP001162164">
    <property type="component" value="Unassembled WGS sequence"/>
</dbReference>
<reference evidence="1" key="1">
    <citation type="journal article" date="2023" name="Insect Mol. Biol.">
        <title>Genome sequencing provides insights into the evolution of gene families encoding plant cell wall-degrading enzymes in longhorned beetles.</title>
        <authorList>
            <person name="Shin N.R."/>
            <person name="Okamura Y."/>
            <person name="Kirsch R."/>
            <person name="Pauchet Y."/>
        </authorList>
    </citation>
    <scope>NUCLEOTIDE SEQUENCE</scope>
    <source>
        <strain evidence="1">MMC_N1</strain>
    </source>
</reference>
<dbReference type="EMBL" id="JAPWTJ010002654">
    <property type="protein sequence ID" value="KAJ8965235.1"/>
    <property type="molecule type" value="Genomic_DNA"/>
</dbReference>
<keyword evidence="2" id="KW-1185">Reference proteome</keyword>
<name>A0ABQ9ITH3_9CUCU</name>
<gene>
    <name evidence="1" type="ORF">NQ317_006201</name>
</gene>
<proteinExistence type="predicted"/>
<evidence type="ECO:0000313" key="1">
    <source>
        <dbReference type="EMBL" id="KAJ8965235.1"/>
    </source>
</evidence>
<evidence type="ECO:0000313" key="2">
    <source>
        <dbReference type="Proteomes" id="UP001162164"/>
    </source>
</evidence>
<accession>A0ABQ9ITH3</accession>
<protein>
    <recommendedName>
        <fullName evidence="3">Maturase K</fullName>
    </recommendedName>
</protein>
<comment type="caution">
    <text evidence="1">The sequence shown here is derived from an EMBL/GenBank/DDBJ whole genome shotgun (WGS) entry which is preliminary data.</text>
</comment>
<evidence type="ECO:0008006" key="3">
    <source>
        <dbReference type="Google" id="ProtNLM"/>
    </source>
</evidence>